<organism evidence="4 5">
    <name type="scientific">Gemmatirosa kalamazoonensis</name>
    <dbReference type="NCBI Taxonomy" id="861299"/>
    <lineage>
        <taxon>Bacteria</taxon>
        <taxon>Pseudomonadati</taxon>
        <taxon>Gemmatimonadota</taxon>
        <taxon>Gemmatimonadia</taxon>
        <taxon>Gemmatimonadales</taxon>
        <taxon>Gemmatimonadaceae</taxon>
        <taxon>Gemmatirosa</taxon>
    </lineage>
</organism>
<dbReference type="SUPFAM" id="SSF53187">
    <property type="entry name" value="Zn-dependent exopeptidases"/>
    <property type="match status" value="1"/>
</dbReference>
<dbReference type="GO" id="GO:0006508">
    <property type="term" value="P:proteolysis"/>
    <property type="evidence" value="ECO:0007669"/>
    <property type="project" value="InterPro"/>
</dbReference>
<protein>
    <submittedName>
        <fullName evidence="4">Peptidase M28</fullName>
    </submittedName>
</protein>
<feature type="compositionally biased region" description="Pro residues" evidence="1">
    <location>
        <begin position="546"/>
        <end position="559"/>
    </location>
</feature>
<dbReference type="Proteomes" id="UP000019151">
    <property type="component" value="Chromosome"/>
</dbReference>
<dbReference type="InterPro" id="IPR007484">
    <property type="entry name" value="Peptidase_M28"/>
</dbReference>
<dbReference type="PANTHER" id="PTHR12147:SF26">
    <property type="entry name" value="PEPTIDASE M28 DOMAIN-CONTAINING PROTEIN"/>
    <property type="match status" value="1"/>
</dbReference>
<keyword evidence="2" id="KW-0732">Signal</keyword>
<dbReference type="eggNOG" id="COG2234">
    <property type="taxonomic scope" value="Bacteria"/>
</dbReference>
<feature type="signal peptide" evidence="2">
    <location>
        <begin position="1"/>
        <end position="22"/>
    </location>
</feature>
<dbReference type="OrthoDB" id="1521787at2"/>
<sequence>MSLPRRAATIALLALHSLAACAHPRAPAPVTATSPDITEADLRRRLFLIADDSLMGRETGSAGAYQAAEYIAAEFRRLGLEPAGENGTYFQTVPFWRAAIDATSRLDAGGVALTLGRDFVPASIGAAPRVLDGAPVVYGGPANDPARWISAEQAAGKVVVLDLPPGVSMRGLAFMTANWRDARAVALVALEQIGAETIARLREGRPVADTARNPRVVPVLWISRAAAGAMLGTSAPSAPGASGRALSGHFDIARTPVAFPARNVVAVLRGRDPSLRGEYVSLTAHNDHVGFDHSPVDHDSLRAFNTVVRPMGADSPPREPTAEEWRRIHTILDSLRRANRARPDSIRNGADDDGSGTVSILEIAERMARGTPEQRPRRSILFVSHTGEEAGLLGSRWFADHPTVPRDSIVAEIDQDMVGRGTVHDFPRGGTGAGGDAYLEVVGAKRLSRAFGEMVEAANARQPIPFVFDYTYDQPGHPLQYYCRADHYSYARYGIPSLAMSRGEHQDYHQVTDEAQYISYRDLARVSRLVYDAAGSIANADARPPLDAPKPDPNAPCRQ</sequence>
<feature type="chain" id="PRO_5004794234" evidence="2">
    <location>
        <begin position="23"/>
        <end position="559"/>
    </location>
</feature>
<dbReference type="InterPro" id="IPR045175">
    <property type="entry name" value="M28_fam"/>
</dbReference>
<evidence type="ECO:0000256" key="1">
    <source>
        <dbReference type="SAM" id="MobiDB-lite"/>
    </source>
</evidence>
<accession>W0REQ2</accession>
<evidence type="ECO:0000313" key="5">
    <source>
        <dbReference type="Proteomes" id="UP000019151"/>
    </source>
</evidence>
<gene>
    <name evidence="4" type="ORF">J421_0321</name>
</gene>
<dbReference type="InParanoid" id="W0REQ2"/>
<name>W0REQ2_9BACT</name>
<dbReference type="InterPro" id="IPR018247">
    <property type="entry name" value="EF_Hand_1_Ca_BS"/>
</dbReference>
<evidence type="ECO:0000313" key="4">
    <source>
        <dbReference type="EMBL" id="AHG87858.1"/>
    </source>
</evidence>
<feature type="region of interest" description="Disordered" evidence="1">
    <location>
        <begin position="540"/>
        <end position="559"/>
    </location>
</feature>
<dbReference type="KEGG" id="gba:J421_0321"/>
<dbReference type="HOGENOM" id="CLU_019932_2_0_0"/>
<dbReference type="PROSITE" id="PS51257">
    <property type="entry name" value="PROKAR_LIPOPROTEIN"/>
    <property type="match status" value="1"/>
</dbReference>
<dbReference type="PROSITE" id="PS00018">
    <property type="entry name" value="EF_HAND_1"/>
    <property type="match status" value="1"/>
</dbReference>
<dbReference type="PANTHER" id="PTHR12147">
    <property type="entry name" value="METALLOPEPTIDASE M28 FAMILY MEMBER"/>
    <property type="match status" value="1"/>
</dbReference>
<evidence type="ECO:0000256" key="2">
    <source>
        <dbReference type="SAM" id="SignalP"/>
    </source>
</evidence>
<feature type="domain" description="Peptidase M28" evidence="3">
    <location>
        <begin position="263"/>
        <end position="532"/>
    </location>
</feature>
<dbReference type="PATRIC" id="fig|861299.3.peg.327"/>
<keyword evidence="5" id="KW-1185">Reference proteome</keyword>
<dbReference type="RefSeq" id="WP_025409413.1">
    <property type="nucleotide sequence ID" value="NZ_CP007128.1"/>
</dbReference>
<dbReference type="GO" id="GO:0008235">
    <property type="term" value="F:metalloexopeptidase activity"/>
    <property type="evidence" value="ECO:0007669"/>
    <property type="project" value="InterPro"/>
</dbReference>
<proteinExistence type="predicted"/>
<reference evidence="4 5" key="1">
    <citation type="journal article" date="2014" name="Genome Announc.">
        <title>Genome Sequence and Methylome of Soil Bacterium Gemmatirosa kalamazoonensis KBS708T, a Member of the Rarely Cultivated Gemmatimonadetes Phylum.</title>
        <authorList>
            <person name="Debruyn J.M."/>
            <person name="Radosevich M."/>
            <person name="Wommack K.E."/>
            <person name="Polson S.W."/>
            <person name="Hauser L.J."/>
            <person name="Fawaz M.N."/>
            <person name="Korlach J."/>
            <person name="Tsai Y.C."/>
        </authorList>
    </citation>
    <scope>NUCLEOTIDE SEQUENCE [LARGE SCALE GENOMIC DNA]</scope>
    <source>
        <strain evidence="4 5">KBS708</strain>
    </source>
</reference>
<dbReference type="Gene3D" id="3.40.630.10">
    <property type="entry name" value="Zn peptidases"/>
    <property type="match status" value="1"/>
</dbReference>
<dbReference type="Pfam" id="PF04389">
    <property type="entry name" value="Peptidase_M28"/>
    <property type="match status" value="1"/>
</dbReference>
<evidence type="ECO:0000259" key="3">
    <source>
        <dbReference type="Pfam" id="PF04389"/>
    </source>
</evidence>
<dbReference type="AlphaFoldDB" id="W0REQ2"/>
<dbReference type="EMBL" id="CP007128">
    <property type="protein sequence ID" value="AHG87858.1"/>
    <property type="molecule type" value="Genomic_DNA"/>
</dbReference>
<dbReference type="STRING" id="861299.J421_0321"/>